<dbReference type="EMBL" id="CP012670">
    <property type="protein sequence ID" value="AUX24365.1"/>
    <property type="molecule type" value="Genomic_DNA"/>
</dbReference>
<sequence length="163" mass="18703">MSNESRPRGEAKVVIERTYRAGIEDVWDLWTTKEGFESWWGPQGFRAEVQELDARVGGALRYEMIADSPEMIAAMKQMGQPTSHATRSRFTELRPRERLVLTNVIDFLPGVATYESDIAVDFFTVGDRVRMVVTLDAMHSEEFTRMQKEGFTSQLTKLDTRFS</sequence>
<dbReference type="Gene3D" id="3.30.530.20">
    <property type="match status" value="1"/>
</dbReference>
<proteinExistence type="inferred from homology"/>
<accession>A0A4P2Q4R4</accession>
<dbReference type="CDD" id="cd07814">
    <property type="entry name" value="SRPBCC_CalC_Aha1-like"/>
    <property type="match status" value="1"/>
</dbReference>
<dbReference type="Proteomes" id="UP000295781">
    <property type="component" value="Chromosome"/>
</dbReference>
<dbReference type="InterPro" id="IPR023393">
    <property type="entry name" value="START-like_dom_sf"/>
</dbReference>
<evidence type="ECO:0000313" key="4">
    <source>
        <dbReference type="Proteomes" id="UP000295781"/>
    </source>
</evidence>
<dbReference type="SUPFAM" id="SSF55961">
    <property type="entry name" value="Bet v1-like"/>
    <property type="match status" value="1"/>
</dbReference>
<comment type="similarity">
    <text evidence="1">Belongs to the AHA1 family.</text>
</comment>
<dbReference type="RefSeq" id="WP_129350323.1">
    <property type="nucleotide sequence ID" value="NZ_CP012670.1"/>
</dbReference>
<evidence type="ECO:0000256" key="1">
    <source>
        <dbReference type="ARBA" id="ARBA00006817"/>
    </source>
</evidence>
<evidence type="ECO:0000259" key="2">
    <source>
        <dbReference type="Pfam" id="PF08327"/>
    </source>
</evidence>
<feature type="domain" description="Activator of Hsp90 ATPase homologue 1/2-like C-terminal" evidence="2">
    <location>
        <begin position="21"/>
        <end position="161"/>
    </location>
</feature>
<dbReference type="AlphaFoldDB" id="A0A4P2Q4R4"/>
<evidence type="ECO:0000313" key="3">
    <source>
        <dbReference type="EMBL" id="AUX24365.1"/>
    </source>
</evidence>
<dbReference type="Pfam" id="PF08327">
    <property type="entry name" value="AHSA1"/>
    <property type="match status" value="1"/>
</dbReference>
<organism evidence="3 4">
    <name type="scientific">Sorangium cellulosum</name>
    <name type="common">Polyangium cellulosum</name>
    <dbReference type="NCBI Taxonomy" id="56"/>
    <lineage>
        <taxon>Bacteria</taxon>
        <taxon>Pseudomonadati</taxon>
        <taxon>Myxococcota</taxon>
        <taxon>Polyangia</taxon>
        <taxon>Polyangiales</taxon>
        <taxon>Polyangiaceae</taxon>
        <taxon>Sorangium</taxon>
    </lineage>
</organism>
<gene>
    <name evidence="3" type="ORF">SOCEGT47_049020</name>
</gene>
<dbReference type="InterPro" id="IPR013538">
    <property type="entry name" value="ASHA1/2-like_C"/>
</dbReference>
<name>A0A4P2Q4R4_SORCE</name>
<dbReference type="OrthoDB" id="9805228at2"/>
<reference evidence="3 4" key="1">
    <citation type="submission" date="2015-09" db="EMBL/GenBank/DDBJ databases">
        <title>Sorangium comparison.</title>
        <authorList>
            <person name="Zaburannyi N."/>
            <person name="Bunk B."/>
            <person name="Overmann J."/>
            <person name="Mueller R."/>
        </authorList>
    </citation>
    <scope>NUCLEOTIDE SEQUENCE [LARGE SCALE GENOMIC DNA]</scope>
    <source>
        <strain evidence="3 4">So ceGT47</strain>
    </source>
</reference>
<protein>
    <recommendedName>
        <fullName evidence="2">Activator of Hsp90 ATPase homologue 1/2-like C-terminal domain-containing protein</fullName>
    </recommendedName>
</protein>